<reference evidence="7" key="2">
    <citation type="journal article" date="2007" name="Science">
        <title>Genome sequence of Aedes aegypti, a major arbovirus vector.</title>
        <authorList>
            <person name="Nene V."/>
            <person name="Wortman J.R."/>
            <person name="Lawson D."/>
            <person name="Haas B."/>
            <person name="Kodira C."/>
            <person name="Tu Z.J."/>
            <person name="Loftus B."/>
            <person name="Xi Z."/>
            <person name="Megy K."/>
            <person name="Grabherr M."/>
            <person name="Ren Q."/>
            <person name="Zdobnov E.M."/>
            <person name="Lobo N.F."/>
            <person name="Campbell K.S."/>
            <person name="Brown S.E."/>
            <person name="Bonaldo M.F."/>
            <person name="Zhu J."/>
            <person name="Sinkins S.P."/>
            <person name="Hogenkamp D.G."/>
            <person name="Amedeo P."/>
            <person name="Arensburger P."/>
            <person name="Atkinson P.W."/>
            <person name="Bidwell S."/>
            <person name="Biedler J."/>
            <person name="Birney E."/>
            <person name="Bruggner R.V."/>
            <person name="Costas J."/>
            <person name="Coy M.R."/>
            <person name="Crabtree J."/>
            <person name="Crawford M."/>
            <person name="Debruyn B."/>
            <person name="Decaprio D."/>
            <person name="Eiglmeier K."/>
            <person name="Eisenstadt E."/>
            <person name="El-Dorry H."/>
            <person name="Gelbart W.M."/>
            <person name="Gomes S.L."/>
            <person name="Hammond M."/>
            <person name="Hannick L.I."/>
            <person name="Hogan J.R."/>
            <person name="Holmes M.H."/>
            <person name="Jaffe D."/>
            <person name="Johnston J.S."/>
            <person name="Kennedy R.C."/>
            <person name="Koo H."/>
            <person name="Kravitz S."/>
            <person name="Kriventseva E.V."/>
            <person name="Kulp D."/>
            <person name="Labutti K."/>
            <person name="Lee E."/>
            <person name="Li S."/>
            <person name="Lovin D.D."/>
            <person name="Mao C."/>
            <person name="Mauceli E."/>
            <person name="Menck C.F."/>
            <person name="Miller J.R."/>
            <person name="Montgomery P."/>
            <person name="Mori A."/>
            <person name="Nascimento A.L."/>
            <person name="Naveira H.F."/>
            <person name="Nusbaum C."/>
            <person name="O'leary S."/>
            <person name="Orvis J."/>
            <person name="Pertea M."/>
            <person name="Quesneville H."/>
            <person name="Reidenbach K.R."/>
            <person name="Rogers Y.H."/>
            <person name="Roth C.W."/>
            <person name="Schneider J.R."/>
            <person name="Schatz M."/>
            <person name="Shumway M."/>
            <person name="Stanke M."/>
            <person name="Stinson E.O."/>
            <person name="Tubio J.M."/>
            <person name="Vanzee J.P."/>
            <person name="Verjovski-Almeida S."/>
            <person name="Werner D."/>
            <person name="White O."/>
            <person name="Wyder S."/>
            <person name="Zeng Q."/>
            <person name="Zhao Q."/>
            <person name="Zhao Y."/>
            <person name="Hill C.A."/>
            <person name="Raikhel A.S."/>
            <person name="Soares M.B."/>
            <person name="Knudson D.L."/>
            <person name="Lee N.H."/>
            <person name="Galagan J."/>
            <person name="Salzberg S.L."/>
            <person name="Paulsen I.T."/>
            <person name="Dimopoulos G."/>
            <person name="Collins F.H."/>
            <person name="Birren B."/>
            <person name="Fraser-Liggett C.M."/>
            <person name="Severson D.W."/>
        </authorList>
    </citation>
    <scope>NUCLEOTIDE SEQUENCE [LARGE SCALE GENOMIC DNA]</scope>
    <source>
        <strain evidence="7">Liverpool</strain>
    </source>
</reference>
<evidence type="ECO:0000256" key="2">
    <source>
        <dbReference type="ARBA" id="ARBA00012489"/>
    </source>
</evidence>
<dbReference type="GO" id="GO:0005737">
    <property type="term" value="C:cytoplasm"/>
    <property type="evidence" value="ECO:0007669"/>
    <property type="project" value="TreeGrafter"/>
</dbReference>
<dbReference type="GO" id="GO:0072686">
    <property type="term" value="C:mitotic spindle"/>
    <property type="evidence" value="ECO:0007669"/>
    <property type="project" value="TreeGrafter"/>
</dbReference>
<dbReference type="GO" id="GO:0051307">
    <property type="term" value="P:meiotic chromosome separation"/>
    <property type="evidence" value="ECO:0007669"/>
    <property type="project" value="TreeGrafter"/>
</dbReference>
<evidence type="ECO:0000313" key="7">
    <source>
        <dbReference type="EMBL" id="EAT40132.1"/>
    </source>
</evidence>
<dbReference type="PhylomeDB" id="Q0IES2"/>
<feature type="compositionally biased region" description="Basic and acidic residues" evidence="5">
    <location>
        <begin position="70"/>
        <end position="82"/>
    </location>
</feature>
<dbReference type="GO" id="GO:0005634">
    <property type="term" value="C:nucleus"/>
    <property type="evidence" value="ECO:0007669"/>
    <property type="project" value="InterPro"/>
</dbReference>
<evidence type="ECO:0000259" key="6">
    <source>
        <dbReference type="PROSITE" id="PS51700"/>
    </source>
</evidence>
<dbReference type="EMBL" id="CH477486">
    <property type="protein sequence ID" value="EAT40132.1"/>
    <property type="molecule type" value="Genomic_DNA"/>
</dbReference>
<dbReference type="Pfam" id="PF03568">
    <property type="entry name" value="Separin_C"/>
    <property type="match status" value="1"/>
</dbReference>
<reference evidence="7" key="3">
    <citation type="submission" date="2012-09" db="EMBL/GenBank/DDBJ databases">
        <authorList>
            <consortium name="VectorBase"/>
        </authorList>
    </citation>
    <scope>NUCLEOTIDE SEQUENCE</scope>
    <source>
        <strain evidence="7">Liverpool</strain>
    </source>
</reference>
<dbReference type="HOGENOM" id="CLU_029225_0_0_1"/>
<dbReference type="STRING" id="7159.Q0IES2"/>
<organism evidence="7 8">
    <name type="scientific">Aedes aegypti</name>
    <name type="common">Yellowfever mosquito</name>
    <name type="synonym">Culex aegypti</name>
    <dbReference type="NCBI Taxonomy" id="7159"/>
    <lineage>
        <taxon>Eukaryota</taxon>
        <taxon>Metazoa</taxon>
        <taxon>Ecdysozoa</taxon>
        <taxon>Arthropoda</taxon>
        <taxon>Hexapoda</taxon>
        <taxon>Insecta</taxon>
        <taxon>Pterygota</taxon>
        <taxon>Neoptera</taxon>
        <taxon>Endopterygota</taxon>
        <taxon>Diptera</taxon>
        <taxon>Nematocera</taxon>
        <taxon>Culicoidea</taxon>
        <taxon>Culicidae</taxon>
        <taxon>Culicinae</taxon>
        <taxon>Aedini</taxon>
        <taxon>Aedes</taxon>
        <taxon>Stegomyia</taxon>
    </lineage>
</organism>
<sequence length="638" mass="73449">MLDNTKKKLNSKCDVNAIKIGNNLRKYGNRHQVAQNIKIWMQPTMKIWRTTSKSRSKAKQSEEDWEQNDESERLKLGKERQHVGRSDSTIRAGWWSGWPICGNNILCTPTCSPSYALQPEDPPIKQRQSIRSSDILSSLVGDLKVPDRKNAADSPDAVAGFADLHRRCQQLPEEWTVFQISKCYTPRWNSLTHQEMLRERTCVEFILLKYPNSELLDGKPLMIRLEPPKESDFFAVLSSIPVEVKSFLEEEVNSGSRRQDEIESHIAGIIDRLVTWLGPWVVLFSGKFTSPRDQQLEAEIFNRVEDFCITNKRSKRDQLLMSLLARRLDLVDLKAIYRFCCEMAADEHKLKGMFDFLAGLKESKFDVVFNSSCFPCLMVVDELVDSYPWEMMNTGQEFCRFGSVRLLMQLVETHRDKIKNGYLRVPALKCHSIINPDNNLAKMSVRLQAFYKEWYQDFKLTIDSPPTDSEFGTILRETDVMIYNGHGTGLQFIDGETILQQDIKSLIFLFGCDSVRLFASGLFRDMAGSHLYYNIAKCPTVVGALWALTDYFTDYYSILLVGQWIPTQNPKFREHSVFDLDSSAFKHGTLQITKKTQSKLGDENLLALMAQFRRRNWLPKRIRCAMVCRGLPVINSAF</sequence>
<evidence type="ECO:0000256" key="5">
    <source>
        <dbReference type="SAM" id="MobiDB-lite"/>
    </source>
</evidence>
<evidence type="ECO:0000256" key="3">
    <source>
        <dbReference type="ARBA" id="ARBA00022801"/>
    </source>
</evidence>
<feature type="region of interest" description="Disordered" evidence="5">
    <location>
        <begin position="50"/>
        <end position="82"/>
    </location>
</feature>
<evidence type="ECO:0000313" key="8">
    <source>
        <dbReference type="Proteomes" id="UP000682892"/>
    </source>
</evidence>
<dbReference type="eggNOG" id="KOG1849">
    <property type="taxonomic scope" value="Eukaryota"/>
</dbReference>
<dbReference type="OMA" id="HYRNICH"/>
<dbReference type="GO" id="GO:0006508">
    <property type="term" value="P:proteolysis"/>
    <property type="evidence" value="ECO:0007669"/>
    <property type="project" value="InterPro"/>
</dbReference>
<dbReference type="InterPro" id="IPR030397">
    <property type="entry name" value="SEPARIN_core_dom"/>
</dbReference>
<dbReference type="GO" id="GO:0004197">
    <property type="term" value="F:cysteine-type endopeptidase activity"/>
    <property type="evidence" value="ECO:0007669"/>
    <property type="project" value="InterPro"/>
</dbReference>
<proteinExistence type="predicted"/>
<dbReference type="PROSITE" id="PS51700">
    <property type="entry name" value="SEPARIN"/>
    <property type="match status" value="1"/>
</dbReference>
<protein>
    <recommendedName>
        <fullName evidence="2">separase</fullName>
        <ecNumber evidence="2">3.4.22.49</ecNumber>
    </recommendedName>
</protein>
<evidence type="ECO:0000256" key="1">
    <source>
        <dbReference type="ARBA" id="ARBA00000451"/>
    </source>
</evidence>
<accession>Q0IES2</accession>
<feature type="domain" description="Peptidase C50" evidence="6">
    <location>
        <begin position="427"/>
        <end position="523"/>
    </location>
</feature>
<keyword evidence="3" id="KW-0378">Hydrolase</keyword>
<keyword evidence="4" id="KW-0159">Chromosome partition</keyword>
<name>Q0IES2_AEDAE</name>
<reference evidence="7" key="1">
    <citation type="submission" date="2005-10" db="EMBL/GenBank/DDBJ databases">
        <authorList>
            <person name="Loftus B.J."/>
            <person name="Nene V.M."/>
            <person name="Hannick L.I."/>
            <person name="Bidwell S."/>
            <person name="Haas B."/>
            <person name="Amedeo P."/>
            <person name="Orvis J."/>
            <person name="Wortman J.R."/>
            <person name="White O.R."/>
            <person name="Salzberg S."/>
            <person name="Shumway M."/>
            <person name="Koo H."/>
            <person name="Zhao Y."/>
            <person name="Holmes M."/>
            <person name="Miller J."/>
            <person name="Schatz M."/>
            <person name="Pop M."/>
            <person name="Pai G."/>
            <person name="Utterback T."/>
            <person name="Rogers Y.-H."/>
            <person name="Kravitz S."/>
            <person name="Fraser C.M."/>
        </authorList>
    </citation>
    <scope>NUCLEOTIDE SEQUENCE</scope>
    <source>
        <strain evidence="7">Liverpool</strain>
    </source>
</reference>
<comment type="catalytic activity">
    <reaction evidence="1">
        <text>All bonds known to be hydrolyzed by this endopeptidase have arginine in P1 and an acidic residue in P4. P6 is often occupied by an acidic residue or by a hydroxy-amino-acid residue, the phosphorylation of which enhances cleavage.</text>
        <dbReference type="EC" id="3.4.22.49"/>
    </reaction>
</comment>
<dbReference type="PANTHER" id="PTHR12792">
    <property type="entry name" value="EXTRA SPINDLE POLES 1-RELATED"/>
    <property type="match status" value="1"/>
</dbReference>
<dbReference type="PaxDb" id="7159-AAEL008116-PA"/>
<dbReference type="MEROPS" id="C50.003"/>
<dbReference type="VEuPathDB" id="VectorBase:AAEL008116"/>
<evidence type="ECO:0000256" key="4">
    <source>
        <dbReference type="ARBA" id="ARBA00022829"/>
    </source>
</evidence>
<dbReference type="AlphaFoldDB" id="Q0IES2"/>
<dbReference type="InterPro" id="IPR005314">
    <property type="entry name" value="Peptidase_C50"/>
</dbReference>
<dbReference type="PANTHER" id="PTHR12792:SF0">
    <property type="entry name" value="SEPARIN"/>
    <property type="match status" value="1"/>
</dbReference>
<gene>
    <name evidence="7" type="ORF">AaeL_AAEL008116</name>
</gene>
<dbReference type="Proteomes" id="UP000682892">
    <property type="component" value="Chromosome 3"/>
</dbReference>
<dbReference type="EC" id="3.4.22.49" evidence="2"/>